<evidence type="ECO:0000313" key="6">
    <source>
        <dbReference type="Proteomes" id="UP000561459"/>
    </source>
</evidence>
<proteinExistence type="inferred from homology"/>
<protein>
    <submittedName>
        <fullName evidence="5">NAD(P)-dependent dehydrogenase (Short-subunit alcohol dehydrogenase family)</fullName>
    </submittedName>
</protein>
<evidence type="ECO:0000256" key="2">
    <source>
        <dbReference type="ARBA" id="ARBA00023002"/>
    </source>
</evidence>
<dbReference type="GO" id="GO:0016491">
    <property type="term" value="F:oxidoreductase activity"/>
    <property type="evidence" value="ECO:0007669"/>
    <property type="project" value="UniProtKB-KW"/>
</dbReference>
<feature type="domain" description="Ketoreductase" evidence="4">
    <location>
        <begin position="8"/>
        <end position="208"/>
    </location>
</feature>
<accession>A0A7W6G0X0</accession>
<dbReference type="PRINTS" id="PR00081">
    <property type="entry name" value="GDHRDH"/>
</dbReference>
<dbReference type="PROSITE" id="PS00061">
    <property type="entry name" value="ADH_SHORT"/>
    <property type="match status" value="1"/>
</dbReference>
<dbReference type="Pfam" id="PF00106">
    <property type="entry name" value="adh_short"/>
    <property type="match status" value="1"/>
</dbReference>
<dbReference type="InterPro" id="IPR057326">
    <property type="entry name" value="KR_dom"/>
</dbReference>
<dbReference type="FunFam" id="3.40.50.720:FF:000084">
    <property type="entry name" value="Short-chain dehydrogenase reductase"/>
    <property type="match status" value="1"/>
</dbReference>
<dbReference type="Gene3D" id="3.40.50.720">
    <property type="entry name" value="NAD(P)-binding Rossmann-like Domain"/>
    <property type="match status" value="1"/>
</dbReference>
<name>A0A7W6G0X0_9SPHN</name>
<evidence type="ECO:0000256" key="3">
    <source>
        <dbReference type="RuleBase" id="RU000363"/>
    </source>
</evidence>
<comment type="similarity">
    <text evidence="1 3">Belongs to the short-chain dehydrogenases/reductases (SDR) family.</text>
</comment>
<dbReference type="InterPro" id="IPR036291">
    <property type="entry name" value="NAD(P)-bd_dom_sf"/>
</dbReference>
<dbReference type="AlphaFoldDB" id="A0A7W6G0X0"/>
<reference evidence="5 6" key="1">
    <citation type="submission" date="2020-08" db="EMBL/GenBank/DDBJ databases">
        <title>Genomic Encyclopedia of Type Strains, Phase IV (KMG-IV): sequencing the most valuable type-strain genomes for metagenomic binning, comparative biology and taxonomic classification.</title>
        <authorList>
            <person name="Goeker M."/>
        </authorList>
    </citation>
    <scope>NUCLEOTIDE SEQUENCE [LARGE SCALE GENOMIC DNA]</scope>
    <source>
        <strain evidence="5 6">DSM 27568</strain>
    </source>
</reference>
<dbReference type="InterPro" id="IPR002347">
    <property type="entry name" value="SDR_fam"/>
</dbReference>
<dbReference type="RefSeq" id="WP_183618763.1">
    <property type="nucleotide sequence ID" value="NZ_JACIDY010000013.1"/>
</dbReference>
<gene>
    <name evidence="5" type="ORF">GGR39_003323</name>
</gene>
<keyword evidence="2" id="KW-0560">Oxidoreductase</keyword>
<evidence type="ECO:0000259" key="4">
    <source>
        <dbReference type="SMART" id="SM00822"/>
    </source>
</evidence>
<dbReference type="PANTHER" id="PTHR45024">
    <property type="entry name" value="DEHYDROGENASES, SHORT CHAIN"/>
    <property type="match status" value="1"/>
</dbReference>
<evidence type="ECO:0000256" key="1">
    <source>
        <dbReference type="ARBA" id="ARBA00006484"/>
    </source>
</evidence>
<dbReference type="InterPro" id="IPR020904">
    <property type="entry name" value="Sc_DH/Rdtase_CS"/>
</dbReference>
<dbReference type="EMBL" id="JACIDY010000013">
    <property type="protein sequence ID" value="MBB3941642.1"/>
    <property type="molecule type" value="Genomic_DNA"/>
</dbReference>
<organism evidence="5 6">
    <name type="scientific">Novosphingobium fluoreni</name>
    <dbReference type="NCBI Taxonomy" id="1391222"/>
    <lineage>
        <taxon>Bacteria</taxon>
        <taxon>Pseudomonadati</taxon>
        <taxon>Pseudomonadota</taxon>
        <taxon>Alphaproteobacteria</taxon>
        <taxon>Sphingomonadales</taxon>
        <taxon>Sphingomonadaceae</taxon>
        <taxon>Novosphingobium</taxon>
    </lineage>
</organism>
<evidence type="ECO:0000313" key="5">
    <source>
        <dbReference type="EMBL" id="MBB3941642.1"/>
    </source>
</evidence>
<keyword evidence="6" id="KW-1185">Reference proteome</keyword>
<dbReference type="SMART" id="SM00822">
    <property type="entry name" value="PKS_KR"/>
    <property type="match status" value="1"/>
</dbReference>
<dbReference type="PANTHER" id="PTHR45024:SF2">
    <property type="entry name" value="SCP2 DOMAIN-CONTAINING PROTEIN"/>
    <property type="match status" value="1"/>
</dbReference>
<dbReference type="PRINTS" id="PR00080">
    <property type="entry name" value="SDRFAMILY"/>
</dbReference>
<sequence length="313" mass="33566">MDRHFEGRVVAITGSGRGIGRETALLFARQGAKVVVNDLGGAPIGGGADQSIAQTVVDEIKAMGGEAVAETSNMSTMEGGRNLVGAALDSFGRLDFLINNAGIIRPAPLLEMTEEDFDIVIAVNLKGYFATIKAGLEHIIKSRGAIVNYSSPSGWGHWGMTNYSAAKEGVTGLTRSLAREVGEYGVRVNAVRPIAAGSTMDIPAIRRTLDESARLDVPLNSMQRLPWNNVMPELRNPAAVAAWLCTDHASVFSGREFYIAGSQVAIVADPELTRDHFNANGWSFEDLCNEEIVHGLTYNQHNAFAPKGEPKTL</sequence>
<dbReference type="InterPro" id="IPR051687">
    <property type="entry name" value="Peroxisomal_Beta-Oxidation"/>
</dbReference>
<dbReference type="Proteomes" id="UP000561459">
    <property type="component" value="Unassembled WGS sequence"/>
</dbReference>
<comment type="caution">
    <text evidence="5">The sequence shown here is derived from an EMBL/GenBank/DDBJ whole genome shotgun (WGS) entry which is preliminary data.</text>
</comment>
<dbReference type="SUPFAM" id="SSF51735">
    <property type="entry name" value="NAD(P)-binding Rossmann-fold domains"/>
    <property type="match status" value="1"/>
</dbReference>